<keyword evidence="5" id="KW-1185">Reference proteome</keyword>
<accession>A0A8H7Q768</accession>
<protein>
    <recommendedName>
        <fullName evidence="3">Chromatin target of PRMT1 protein C-terminal domain-containing protein</fullName>
    </recommendedName>
</protein>
<dbReference type="Pfam" id="PF13865">
    <property type="entry name" value="FoP_duplication"/>
    <property type="match status" value="1"/>
</dbReference>
<dbReference type="EMBL" id="JAEPRA010000003">
    <property type="protein sequence ID" value="KAG2187247.1"/>
    <property type="molecule type" value="Genomic_DNA"/>
</dbReference>
<dbReference type="Proteomes" id="UP000612746">
    <property type="component" value="Unassembled WGS sequence"/>
</dbReference>
<feature type="region of interest" description="Disordered" evidence="2">
    <location>
        <begin position="79"/>
        <end position="168"/>
    </location>
</feature>
<comment type="caution">
    <text evidence="4">The sequence shown here is derived from an EMBL/GenBank/DDBJ whole genome shotgun (WGS) entry which is preliminary data.</text>
</comment>
<dbReference type="SMART" id="SM01218">
    <property type="entry name" value="FoP_duplication"/>
    <property type="match status" value="1"/>
</dbReference>
<name>A0A8H7Q768_9FUNG</name>
<evidence type="ECO:0000313" key="4">
    <source>
        <dbReference type="EMBL" id="KAG2187247.1"/>
    </source>
</evidence>
<dbReference type="InterPro" id="IPR025715">
    <property type="entry name" value="FoP_C"/>
</dbReference>
<proteinExistence type="predicted"/>
<dbReference type="GO" id="GO:0003723">
    <property type="term" value="F:RNA binding"/>
    <property type="evidence" value="ECO:0007669"/>
    <property type="project" value="UniProtKB-KW"/>
</dbReference>
<organism evidence="4 5">
    <name type="scientific">Umbelopsis vinacea</name>
    <dbReference type="NCBI Taxonomy" id="44442"/>
    <lineage>
        <taxon>Eukaryota</taxon>
        <taxon>Fungi</taxon>
        <taxon>Fungi incertae sedis</taxon>
        <taxon>Mucoromycota</taxon>
        <taxon>Mucoromycotina</taxon>
        <taxon>Umbelopsidomycetes</taxon>
        <taxon>Umbelopsidales</taxon>
        <taxon>Umbelopsidaceae</taxon>
        <taxon>Umbelopsis</taxon>
    </lineage>
</organism>
<keyword evidence="1" id="KW-0694">RNA-binding</keyword>
<evidence type="ECO:0000259" key="3">
    <source>
        <dbReference type="SMART" id="SM01218"/>
    </source>
</evidence>
<feature type="compositionally biased region" description="Basic and acidic residues" evidence="2">
    <location>
        <begin position="141"/>
        <end position="168"/>
    </location>
</feature>
<evidence type="ECO:0000313" key="5">
    <source>
        <dbReference type="Proteomes" id="UP000612746"/>
    </source>
</evidence>
<gene>
    <name evidence="4" type="ORF">INT44_004932</name>
</gene>
<feature type="domain" description="Chromatin target of PRMT1 protein C-terminal" evidence="3">
    <location>
        <begin position="104"/>
        <end position="191"/>
    </location>
</feature>
<dbReference type="OrthoDB" id="5599506at2759"/>
<evidence type="ECO:0000256" key="1">
    <source>
        <dbReference type="ARBA" id="ARBA00022884"/>
    </source>
</evidence>
<sequence>MGVNRRIAFSNKQNNGRTITHNVGLNERFSQLGKPATGAAKGKLAITNRLGPQNAGRAHVANIQSRLGKAKNAGIKKAPLKRKNNGPTAMEGVERAGKVAARNQKGLANLRKAKPNVANAQKKVARNNTKRPAPNARGKSKGQDKGKPQERTKAKPVSKDELDKSLDEYMMKDPKTAQAKLDDELTQYLADGDLVMDM</sequence>
<evidence type="ECO:0000256" key="2">
    <source>
        <dbReference type="SAM" id="MobiDB-lite"/>
    </source>
</evidence>
<dbReference type="AlphaFoldDB" id="A0A8H7Q768"/>
<reference evidence="4" key="1">
    <citation type="submission" date="2020-12" db="EMBL/GenBank/DDBJ databases">
        <title>Metabolic potential, ecology and presence of endohyphal bacteria is reflected in genomic diversity of Mucoromycotina.</title>
        <authorList>
            <person name="Muszewska A."/>
            <person name="Okrasinska A."/>
            <person name="Steczkiewicz K."/>
            <person name="Drgas O."/>
            <person name="Orlowska M."/>
            <person name="Perlinska-Lenart U."/>
            <person name="Aleksandrzak-Piekarczyk T."/>
            <person name="Szatraj K."/>
            <person name="Zielenkiewicz U."/>
            <person name="Pilsyk S."/>
            <person name="Malc E."/>
            <person name="Mieczkowski P."/>
            <person name="Kruszewska J.S."/>
            <person name="Biernat P."/>
            <person name="Pawlowska J."/>
        </authorList>
    </citation>
    <scope>NUCLEOTIDE SEQUENCE</scope>
    <source>
        <strain evidence="4">WA0000051536</strain>
    </source>
</reference>